<protein>
    <submittedName>
        <fullName evidence="2">Uncharacterized protein</fullName>
    </submittedName>
</protein>
<dbReference type="Proteomes" id="UP001209916">
    <property type="component" value="Unassembled WGS sequence"/>
</dbReference>
<feature type="compositionally biased region" description="Basic and acidic residues" evidence="1">
    <location>
        <begin position="43"/>
        <end position="52"/>
    </location>
</feature>
<sequence length="63" mass="7030">MPEDEGYPLAKPGFKIKLAAQRKIYKLQTKAIGTANSRLFSPKKSETHKSQEKQTIALKSLAN</sequence>
<proteinExistence type="predicted"/>
<organism evidence="2 3">
    <name type="scientific">Alcaligenes parafaecalis</name>
    <dbReference type="NCBI Taxonomy" id="171260"/>
    <lineage>
        <taxon>Bacteria</taxon>
        <taxon>Pseudomonadati</taxon>
        <taxon>Pseudomonadota</taxon>
        <taxon>Betaproteobacteria</taxon>
        <taxon>Burkholderiales</taxon>
        <taxon>Alcaligenaceae</taxon>
        <taxon>Alcaligenes</taxon>
    </lineage>
</organism>
<reference evidence="2 3" key="1">
    <citation type="submission" date="2022-11" db="EMBL/GenBank/DDBJ databases">
        <title>Biodiversity and phylogenetic relationships of bacteria.</title>
        <authorList>
            <person name="Machado R.A.R."/>
            <person name="Bhat A."/>
            <person name="Loulou A."/>
            <person name="Kallel S."/>
        </authorList>
    </citation>
    <scope>NUCLEOTIDE SEQUENCE [LARGE SCALE GENOMIC DNA]</scope>
    <source>
        <strain evidence="2 3">DSM 13975</strain>
    </source>
</reference>
<evidence type="ECO:0000313" key="3">
    <source>
        <dbReference type="Proteomes" id="UP001209916"/>
    </source>
</evidence>
<accession>A0ABT3VQS9</accession>
<evidence type="ECO:0000313" key="2">
    <source>
        <dbReference type="EMBL" id="MCX5465906.1"/>
    </source>
</evidence>
<dbReference type="RefSeq" id="WP_266121658.1">
    <property type="nucleotide sequence ID" value="NZ_JAPKNA010000006.1"/>
</dbReference>
<keyword evidence="3" id="KW-1185">Reference proteome</keyword>
<comment type="caution">
    <text evidence="2">The sequence shown here is derived from an EMBL/GenBank/DDBJ whole genome shotgun (WGS) entry which is preliminary data.</text>
</comment>
<feature type="region of interest" description="Disordered" evidence="1">
    <location>
        <begin position="38"/>
        <end position="63"/>
    </location>
</feature>
<evidence type="ECO:0000256" key="1">
    <source>
        <dbReference type="SAM" id="MobiDB-lite"/>
    </source>
</evidence>
<name>A0ABT3VQS9_9BURK</name>
<dbReference type="EMBL" id="JAPKNA010000006">
    <property type="protein sequence ID" value="MCX5465906.1"/>
    <property type="molecule type" value="Genomic_DNA"/>
</dbReference>
<gene>
    <name evidence="2" type="ORF">OSH09_17125</name>
</gene>